<dbReference type="RefSeq" id="WP_107732879.1">
    <property type="nucleotide sequence ID" value="NZ_CP031968.1"/>
</dbReference>
<accession>A0AAD0RYX2</accession>
<evidence type="ECO:0000259" key="2">
    <source>
        <dbReference type="Pfam" id="PF13579"/>
    </source>
</evidence>
<organism evidence="3 4">
    <name type="scientific">Chromobacterium rhizoryzae</name>
    <dbReference type="NCBI Taxonomy" id="1778675"/>
    <lineage>
        <taxon>Bacteria</taxon>
        <taxon>Pseudomonadati</taxon>
        <taxon>Pseudomonadota</taxon>
        <taxon>Betaproteobacteria</taxon>
        <taxon>Neisseriales</taxon>
        <taxon>Chromobacteriaceae</taxon>
        <taxon>Chromobacterium</taxon>
    </lineage>
</organism>
<gene>
    <name evidence="3" type="ORF">D1345_19215</name>
</gene>
<dbReference type="SUPFAM" id="SSF53756">
    <property type="entry name" value="UDP-Glycosyltransferase/glycogen phosphorylase"/>
    <property type="match status" value="1"/>
</dbReference>
<feature type="domain" description="Glycosyl transferase family 1" evidence="1">
    <location>
        <begin position="208"/>
        <end position="362"/>
    </location>
</feature>
<dbReference type="GO" id="GO:0016757">
    <property type="term" value="F:glycosyltransferase activity"/>
    <property type="evidence" value="ECO:0007669"/>
    <property type="project" value="InterPro"/>
</dbReference>
<dbReference type="EMBL" id="CP031968">
    <property type="protein sequence ID" value="AXT48163.1"/>
    <property type="molecule type" value="Genomic_DNA"/>
</dbReference>
<dbReference type="Pfam" id="PF00534">
    <property type="entry name" value="Glycos_transf_1"/>
    <property type="match status" value="1"/>
</dbReference>
<evidence type="ECO:0000259" key="1">
    <source>
        <dbReference type="Pfam" id="PF00534"/>
    </source>
</evidence>
<evidence type="ECO:0000313" key="3">
    <source>
        <dbReference type="EMBL" id="AXT48163.1"/>
    </source>
</evidence>
<evidence type="ECO:0000313" key="4">
    <source>
        <dbReference type="Proteomes" id="UP000259465"/>
    </source>
</evidence>
<dbReference type="InterPro" id="IPR001296">
    <property type="entry name" value="Glyco_trans_1"/>
</dbReference>
<dbReference type="PANTHER" id="PTHR45947:SF3">
    <property type="entry name" value="SULFOQUINOVOSYL TRANSFERASE SQD2"/>
    <property type="match status" value="1"/>
</dbReference>
<dbReference type="Gene3D" id="3.40.50.2000">
    <property type="entry name" value="Glycogen Phosphorylase B"/>
    <property type="match status" value="2"/>
</dbReference>
<keyword evidence="4" id="KW-1185">Reference proteome</keyword>
<dbReference type="KEGG" id="crz:D1345_19215"/>
<dbReference type="Pfam" id="PF13579">
    <property type="entry name" value="Glyco_trans_4_4"/>
    <property type="match status" value="1"/>
</dbReference>
<protein>
    <submittedName>
        <fullName evidence="3">Glycosyltransferase family 4 protein</fullName>
    </submittedName>
</protein>
<dbReference type="InterPro" id="IPR028098">
    <property type="entry name" value="Glyco_trans_4-like_N"/>
</dbReference>
<feature type="domain" description="Glycosyltransferase subfamily 4-like N-terminal" evidence="2">
    <location>
        <begin position="92"/>
        <end position="197"/>
    </location>
</feature>
<proteinExistence type="predicted"/>
<dbReference type="InterPro" id="IPR050194">
    <property type="entry name" value="Glycosyltransferase_grp1"/>
</dbReference>
<dbReference type="Proteomes" id="UP000259465">
    <property type="component" value="Chromosome"/>
</dbReference>
<sequence>MNVFLIPSWYPSASSPSAGIFTKEQLFLYSQSSYCEKVIVSLWGHAETEVPIRTPWRLVKALCWWMKNRKPYLHYVSPYYVEIRNAALHWSHRLPWGGWAQLYATNRENFLIALKTFEKIDIIHAHVGYPAGVIAQKLSEEFDVPYVITEHMGPFPFRSLVKRGEVIPTLKQAYTSADGVVAVSPYLARSMAEKGCGFPVIIPNFIDEESFQPHTRTDKPFVFLTLCTMNEQKGVRCLLQAIRYWSPAGREVRFLIAGDGPELESFKEEANQLGIAALICWLGHVKREDVPSLFTQANVFVLPSYLETFGVVYLEAIASGLPVVATRCGGPESIVNEINGLLVDVGDARELSGALQSIFLNYASFHQEDIRRDFEARFSKENAIKKLADFYEGVVGKAKLKT</sequence>
<dbReference type="PANTHER" id="PTHR45947">
    <property type="entry name" value="SULFOQUINOVOSYL TRANSFERASE SQD2"/>
    <property type="match status" value="1"/>
</dbReference>
<reference evidence="3 4" key="1">
    <citation type="submission" date="2018-08" db="EMBL/GenBank/DDBJ databases">
        <title>Complete genome sequence of JP2-74.</title>
        <authorList>
            <person name="Wu L."/>
        </authorList>
    </citation>
    <scope>NUCLEOTIDE SEQUENCE [LARGE SCALE GENOMIC DNA]</scope>
    <source>
        <strain evidence="3 4">JP2-74</strain>
    </source>
</reference>
<name>A0AAD0RYX2_9NEIS</name>
<dbReference type="AlphaFoldDB" id="A0AAD0RYX2"/>